<proteinExistence type="predicted"/>
<reference evidence="1 2" key="1">
    <citation type="submission" date="2016-10" db="EMBL/GenBank/DDBJ databases">
        <authorList>
            <person name="de Groot N.N."/>
        </authorList>
    </citation>
    <scope>NUCLEOTIDE SEQUENCE [LARGE SCALE GENOMIC DNA]</scope>
    <source>
        <strain evidence="1 2">DSM 26915</strain>
    </source>
</reference>
<name>A0A1H5XEW9_9RHOB</name>
<evidence type="ECO:0000313" key="2">
    <source>
        <dbReference type="Proteomes" id="UP000236752"/>
    </source>
</evidence>
<evidence type="ECO:0000313" key="1">
    <source>
        <dbReference type="EMBL" id="SEG10239.1"/>
    </source>
</evidence>
<organism evidence="1 2">
    <name type="scientific">Thalassococcus halodurans</name>
    <dbReference type="NCBI Taxonomy" id="373675"/>
    <lineage>
        <taxon>Bacteria</taxon>
        <taxon>Pseudomonadati</taxon>
        <taxon>Pseudomonadota</taxon>
        <taxon>Alphaproteobacteria</taxon>
        <taxon>Rhodobacterales</taxon>
        <taxon>Roseobacteraceae</taxon>
        <taxon>Thalassococcus</taxon>
    </lineage>
</organism>
<dbReference type="EMBL" id="FNUZ01000002">
    <property type="protein sequence ID" value="SEG10239.1"/>
    <property type="molecule type" value="Genomic_DNA"/>
</dbReference>
<accession>A0A1H5XEW9</accession>
<keyword evidence="2" id="KW-1185">Reference proteome</keyword>
<protein>
    <submittedName>
        <fullName evidence="1">Uncharacterized protein</fullName>
    </submittedName>
</protein>
<sequence length="43" mass="4906">MMEYRRAEQARVADEVAALPDGAVIPEWLADYAVLRDQVRACR</sequence>
<dbReference type="Proteomes" id="UP000236752">
    <property type="component" value="Unassembled WGS sequence"/>
</dbReference>
<gene>
    <name evidence="1" type="ORF">SAMN04488045_1853</name>
</gene>
<dbReference type="AlphaFoldDB" id="A0A1H5XEW9"/>